<dbReference type="eggNOG" id="COG0079">
    <property type="taxonomic scope" value="Bacteria"/>
</dbReference>
<dbReference type="Gene3D" id="3.90.1150.10">
    <property type="entry name" value="Aspartate Aminotransferase, domain 1"/>
    <property type="match status" value="1"/>
</dbReference>
<evidence type="ECO:0000256" key="2">
    <source>
        <dbReference type="ARBA" id="ARBA00003444"/>
    </source>
</evidence>
<reference evidence="11 12" key="1">
    <citation type="journal article" date="2012" name="J. Bacteriol.">
        <title>Complete genome sequences of Methylophaga sp. strain JAM1 and Methylophaga sp. strain JAM7.</title>
        <authorList>
            <person name="Villeneuve C."/>
            <person name="Martineau C."/>
            <person name="Mauffrey F."/>
            <person name="Villemur R."/>
        </authorList>
    </citation>
    <scope>NUCLEOTIDE SEQUENCE [LARGE SCALE GENOMIC DNA]</scope>
    <source>
        <strain evidence="11 12">JAM1</strain>
    </source>
</reference>
<dbReference type="Pfam" id="PF00155">
    <property type="entry name" value="Aminotran_1_2"/>
    <property type="match status" value="1"/>
</dbReference>
<comment type="function">
    <text evidence="2">Decarboxylates L-threonine-O-3-phosphate to yield (R)-1-amino-2-propanol O-2-phosphate, the precursor for the linkage between the nucleotide loop and the corrin ring in cobalamin.</text>
</comment>
<protein>
    <recommendedName>
        <fullName evidence="4">threonine-phosphate decarboxylase</fullName>
        <ecNumber evidence="4">4.1.1.81</ecNumber>
    </recommendedName>
    <alternativeName>
        <fullName evidence="8">L-threonine-O-3-phosphate decarboxylase</fullName>
    </alternativeName>
</protein>
<dbReference type="PATRIC" id="fig|754476.3.peg.2210"/>
<gene>
    <name evidence="11" type="ordered locus">Q7A_2237</name>
</gene>
<dbReference type="InterPro" id="IPR004839">
    <property type="entry name" value="Aminotransferase_I/II_large"/>
</dbReference>
<dbReference type="InterPro" id="IPR015422">
    <property type="entry name" value="PyrdxlP-dep_Trfase_small"/>
</dbReference>
<dbReference type="GO" id="GO:0048472">
    <property type="term" value="F:threonine-phosphate decarboxylase activity"/>
    <property type="evidence" value="ECO:0007669"/>
    <property type="project" value="UniProtKB-EC"/>
</dbReference>
<dbReference type="PANTHER" id="PTHR42885:SF1">
    <property type="entry name" value="THREONINE-PHOSPHATE DECARBOXYLASE"/>
    <property type="match status" value="1"/>
</dbReference>
<evidence type="ECO:0000256" key="5">
    <source>
        <dbReference type="ARBA" id="ARBA00022573"/>
    </source>
</evidence>
<keyword evidence="6" id="KW-0663">Pyridoxal phosphate</keyword>
<evidence type="ECO:0000256" key="9">
    <source>
        <dbReference type="ARBA" id="ARBA00048531"/>
    </source>
</evidence>
<keyword evidence="7 11" id="KW-0456">Lyase</keyword>
<dbReference type="CDD" id="cd00609">
    <property type="entry name" value="AAT_like"/>
    <property type="match status" value="1"/>
</dbReference>
<dbReference type="PANTHER" id="PTHR42885">
    <property type="entry name" value="HISTIDINOL-PHOSPHATE AMINOTRANSFERASE-RELATED"/>
    <property type="match status" value="1"/>
</dbReference>
<dbReference type="InterPro" id="IPR005860">
    <property type="entry name" value="CobD"/>
</dbReference>
<accession>I1XKX8</accession>
<comment type="cofactor">
    <cofactor evidence="1">
        <name>pyridoxal 5'-phosphate</name>
        <dbReference type="ChEBI" id="CHEBI:597326"/>
    </cofactor>
</comment>
<evidence type="ECO:0000313" key="12">
    <source>
        <dbReference type="Proteomes" id="UP000009144"/>
    </source>
</evidence>
<evidence type="ECO:0000256" key="1">
    <source>
        <dbReference type="ARBA" id="ARBA00001933"/>
    </source>
</evidence>
<dbReference type="SUPFAM" id="SSF53383">
    <property type="entry name" value="PLP-dependent transferases"/>
    <property type="match status" value="1"/>
</dbReference>
<evidence type="ECO:0000256" key="8">
    <source>
        <dbReference type="ARBA" id="ARBA00029996"/>
    </source>
</evidence>
<evidence type="ECO:0000256" key="6">
    <source>
        <dbReference type="ARBA" id="ARBA00022898"/>
    </source>
</evidence>
<dbReference type="InterPro" id="IPR015421">
    <property type="entry name" value="PyrdxlP-dep_Trfase_major"/>
</dbReference>
<name>I1XKX8_METNJ</name>
<evidence type="ECO:0000259" key="10">
    <source>
        <dbReference type="Pfam" id="PF00155"/>
    </source>
</evidence>
<sequence length="329" mass="37154">MLNHGGRIHAYAKQYGIAPKDWLDLSTGINPNGWPVPEQIPAELWTRLPENEDALIDQAKTYYQCEHILPVAGSQAAIQILPTLRSACRVAILSPAYEEHRHCWQQAGHEVVALESFELDQQIDMFDVVIVIHPNNPSGETFDRQRLLNWLQRLQMRNGWVIVDEAFLDITPEQSLAPLPCQHGLIILRSLGKFFGLAGVRVGFVITHPDLLKQIAEKSGPWPIASVSRWIASQALADNNWHQQSRQYLPQHAQRLADLLGQYLLPPSGGCSLFQWVKTNNAPNIHHQLAQQGILCRLFDSPAALRFGLPASEQDWLRLETALQQFMQS</sequence>
<comment type="pathway">
    <text evidence="3">Cofactor biosynthesis; adenosylcobalamin biosynthesis.</text>
</comment>
<feature type="domain" description="Aminotransferase class I/classII large" evidence="10">
    <location>
        <begin position="57"/>
        <end position="320"/>
    </location>
</feature>
<evidence type="ECO:0000256" key="3">
    <source>
        <dbReference type="ARBA" id="ARBA00004953"/>
    </source>
</evidence>
<dbReference type="UniPathway" id="UPA00148"/>
<dbReference type="OrthoDB" id="9799304at2"/>
<proteinExistence type="predicted"/>
<organism evidence="11 12">
    <name type="scientific">Methylophaga nitratireducenticrescens</name>
    <dbReference type="NCBI Taxonomy" id="754476"/>
    <lineage>
        <taxon>Bacteria</taxon>
        <taxon>Pseudomonadati</taxon>
        <taxon>Pseudomonadota</taxon>
        <taxon>Gammaproteobacteria</taxon>
        <taxon>Thiotrichales</taxon>
        <taxon>Piscirickettsiaceae</taxon>
        <taxon>Methylophaga</taxon>
    </lineage>
</organism>
<dbReference type="RefSeq" id="WP_014707415.1">
    <property type="nucleotide sequence ID" value="NC_017857.3"/>
</dbReference>
<dbReference type="Proteomes" id="UP000009144">
    <property type="component" value="Chromosome"/>
</dbReference>
<dbReference type="AlphaFoldDB" id="I1XKX8"/>
<dbReference type="NCBIfam" id="TIGR01140">
    <property type="entry name" value="L_thr_O3P_dcar"/>
    <property type="match status" value="1"/>
</dbReference>
<dbReference type="InterPro" id="IPR015424">
    <property type="entry name" value="PyrdxlP-dep_Trfase"/>
</dbReference>
<keyword evidence="12" id="KW-1185">Reference proteome</keyword>
<evidence type="ECO:0000313" key="11">
    <source>
        <dbReference type="EMBL" id="AFI85047.1"/>
    </source>
</evidence>
<dbReference type="Gene3D" id="3.40.640.10">
    <property type="entry name" value="Type I PLP-dependent aspartate aminotransferase-like (Major domain)"/>
    <property type="match status" value="1"/>
</dbReference>
<keyword evidence="5" id="KW-0169">Cobalamin biosynthesis</keyword>
<evidence type="ECO:0000256" key="7">
    <source>
        <dbReference type="ARBA" id="ARBA00023239"/>
    </source>
</evidence>
<dbReference type="HOGENOM" id="CLU_017584_3_4_6"/>
<evidence type="ECO:0000256" key="4">
    <source>
        <dbReference type="ARBA" id="ARBA00012285"/>
    </source>
</evidence>
<dbReference type="STRING" id="754476.Q7A_2237"/>
<comment type="catalytic activity">
    <reaction evidence="9">
        <text>O-phospho-L-threonine + H(+) = (R)-1-aminopropan-2-yl phosphate + CO2</text>
        <dbReference type="Rhea" id="RHEA:11492"/>
        <dbReference type="ChEBI" id="CHEBI:15378"/>
        <dbReference type="ChEBI" id="CHEBI:16526"/>
        <dbReference type="ChEBI" id="CHEBI:58563"/>
        <dbReference type="ChEBI" id="CHEBI:58675"/>
        <dbReference type="EC" id="4.1.1.81"/>
    </reaction>
</comment>
<dbReference type="KEGG" id="mej:Q7A_2237"/>
<dbReference type="GO" id="GO:0009236">
    <property type="term" value="P:cobalamin biosynthetic process"/>
    <property type="evidence" value="ECO:0007669"/>
    <property type="project" value="UniProtKB-UniPathway"/>
</dbReference>
<dbReference type="GO" id="GO:0030170">
    <property type="term" value="F:pyridoxal phosphate binding"/>
    <property type="evidence" value="ECO:0007669"/>
    <property type="project" value="InterPro"/>
</dbReference>
<dbReference type="EMBL" id="CP003390">
    <property type="protein sequence ID" value="AFI85047.1"/>
    <property type="molecule type" value="Genomic_DNA"/>
</dbReference>
<dbReference type="EC" id="4.1.1.81" evidence="4"/>
<reference evidence="11 12" key="2">
    <citation type="journal article" date="2013" name="Int. J. Syst. Evol. Microbiol.">
        <title>Methylophaga nitratireducenticrescens sp. nov. and Methylophaga frappieri sp. nov., isolated from the biofilm of the methanol-fed denitrification system treating the seawater at the Montreal Biodome.</title>
        <authorList>
            <person name="Villeneuve C."/>
            <person name="Martineau C."/>
            <person name="Mauffrey F."/>
            <person name="Villemur R."/>
        </authorList>
    </citation>
    <scope>NUCLEOTIDE SEQUENCE [LARGE SCALE GENOMIC DNA]</scope>
    <source>
        <strain evidence="11 12">JAM1</strain>
    </source>
</reference>